<evidence type="ECO:0000256" key="1">
    <source>
        <dbReference type="ARBA" id="ARBA00003330"/>
    </source>
</evidence>
<evidence type="ECO:0000313" key="15">
    <source>
        <dbReference type="Proteomes" id="UP001519287"/>
    </source>
</evidence>
<comment type="function">
    <text evidence="1">Thiol-specific peroxidase that catalyzes the reduction of hydrogen peroxide and organic hydroperoxides to water and alcohols, respectively. Plays a role in cell protection against oxidative stress by detoxifying peroxides and as sensor of hydrogen peroxide-mediated signaling events.</text>
</comment>
<dbReference type="RefSeq" id="WP_209980048.1">
    <property type="nucleotide sequence ID" value="NZ_JAGGLB010000069.1"/>
</dbReference>
<keyword evidence="6 14" id="KW-0560">Oxidoreductase</keyword>
<keyword evidence="7" id="KW-1015">Disulfide bond</keyword>
<dbReference type="GO" id="GO:0140824">
    <property type="term" value="F:thioredoxin-dependent peroxiredoxin activity"/>
    <property type="evidence" value="ECO:0007669"/>
    <property type="project" value="UniProtKB-EC"/>
</dbReference>
<evidence type="ECO:0000256" key="5">
    <source>
        <dbReference type="ARBA" id="ARBA00022862"/>
    </source>
</evidence>
<evidence type="ECO:0000256" key="6">
    <source>
        <dbReference type="ARBA" id="ARBA00023002"/>
    </source>
</evidence>
<dbReference type="PROSITE" id="PS51352">
    <property type="entry name" value="THIOREDOXIN_2"/>
    <property type="match status" value="1"/>
</dbReference>
<reference evidence="14 15" key="1">
    <citation type="submission" date="2021-03" db="EMBL/GenBank/DDBJ databases">
        <title>Genomic Encyclopedia of Type Strains, Phase IV (KMG-IV): sequencing the most valuable type-strain genomes for metagenomic binning, comparative biology and taxonomic classification.</title>
        <authorList>
            <person name="Goeker M."/>
        </authorList>
    </citation>
    <scope>NUCLEOTIDE SEQUENCE [LARGE SCALE GENOMIC DNA]</scope>
    <source>
        <strain evidence="14 15">DSM 26048</strain>
    </source>
</reference>
<dbReference type="InterPro" id="IPR050924">
    <property type="entry name" value="Peroxiredoxin_BCP/PrxQ"/>
</dbReference>
<dbReference type="PANTHER" id="PTHR42801">
    <property type="entry name" value="THIOREDOXIN-DEPENDENT PEROXIDE REDUCTASE"/>
    <property type="match status" value="1"/>
</dbReference>
<dbReference type="InterPro" id="IPR000866">
    <property type="entry name" value="AhpC/TSA"/>
</dbReference>
<dbReference type="PANTHER" id="PTHR42801:SF4">
    <property type="entry name" value="AHPC_TSA FAMILY PROTEIN"/>
    <property type="match status" value="1"/>
</dbReference>
<dbReference type="EMBL" id="JAGGLB010000069">
    <property type="protein sequence ID" value="MBP1997069.1"/>
    <property type="molecule type" value="Genomic_DNA"/>
</dbReference>
<comment type="catalytic activity">
    <reaction evidence="12">
        <text>a hydroperoxide + [thioredoxin]-dithiol = an alcohol + [thioredoxin]-disulfide + H2O</text>
        <dbReference type="Rhea" id="RHEA:62620"/>
        <dbReference type="Rhea" id="RHEA-COMP:10698"/>
        <dbReference type="Rhea" id="RHEA-COMP:10700"/>
        <dbReference type="ChEBI" id="CHEBI:15377"/>
        <dbReference type="ChEBI" id="CHEBI:29950"/>
        <dbReference type="ChEBI" id="CHEBI:30879"/>
        <dbReference type="ChEBI" id="CHEBI:35924"/>
        <dbReference type="ChEBI" id="CHEBI:50058"/>
        <dbReference type="EC" id="1.11.1.24"/>
    </reaction>
</comment>
<dbReference type="Proteomes" id="UP001519287">
    <property type="component" value="Unassembled WGS sequence"/>
</dbReference>
<dbReference type="Gene3D" id="3.40.30.10">
    <property type="entry name" value="Glutaredoxin"/>
    <property type="match status" value="1"/>
</dbReference>
<proteinExistence type="inferred from homology"/>
<keyword evidence="4 14" id="KW-0575">Peroxidase</keyword>
<name>A0ABS4JB39_9BACL</name>
<dbReference type="Pfam" id="PF00578">
    <property type="entry name" value="AhpC-TSA"/>
    <property type="match status" value="1"/>
</dbReference>
<evidence type="ECO:0000259" key="13">
    <source>
        <dbReference type="PROSITE" id="PS51352"/>
    </source>
</evidence>
<dbReference type="SUPFAM" id="SSF52833">
    <property type="entry name" value="Thioredoxin-like"/>
    <property type="match status" value="1"/>
</dbReference>
<evidence type="ECO:0000256" key="11">
    <source>
        <dbReference type="ARBA" id="ARBA00041373"/>
    </source>
</evidence>
<feature type="domain" description="Thioredoxin" evidence="13">
    <location>
        <begin position="2"/>
        <end position="149"/>
    </location>
</feature>
<protein>
    <recommendedName>
        <fullName evidence="3">thioredoxin-dependent peroxiredoxin</fullName>
        <ecNumber evidence="3">1.11.1.24</ecNumber>
    </recommendedName>
    <alternativeName>
        <fullName evidence="11">Bacterioferritin comigratory protein</fullName>
    </alternativeName>
    <alternativeName>
        <fullName evidence="9">Thioredoxin peroxidase</fullName>
    </alternativeName>
</protein>
<comment type="subunit">
    <text evidence="2">Monomer.</text>
</comment>
<dbReference type="InterPro" id="IPR036249">
    <property type="entry name" value="Thioredoxin-like_sf"/>
</dbReference>
<dbReference type="EC" id="1.11.1.24" evidence="3"/>
<keyword evidence="8" id="KW-0676">Redox-active center</keyword>
<comment type="caution">
    <text evidence="14">The sequence shown here is derived from an EMBL/GenBank/DDBJ whole genome shotgun (WGS) entry which is preliminary data.</text>
</comment>
<accession>A0ABS4JB39</accession>
<evidence type="ECO:0000256" key="10">
    <source>
        <dbReference type="ARBA" id="ARBA00038489"/>
    </source>
</evidence>
<comment type="similarity">
    <text evidence="10">Belongs to the peroxiredoxin family. BCP/PrxQ subfamily.</text>
</comment>
<evidence type="ECO:0000256" key="3">
    <source>
        <dbReference type="ARBA" id="ARBA00013017"/>
    </source>
</evidence>
<dbReference type="InterPro" id="IPR013766">
    <property type="entry name" value="Thioredoxin_domain"/>
</dbReference>
<evidence type="ECO:0000256" key="4">
    <source>
        <dbReference type="ARBA" id="ARBA00022559"/>
    </source>
</evidence>
<keyword evidence="15" id="KW-1185">Reference proteome</keyword>
<dbReference type="InterPro" id="IPR024706">
    <property type="entry name" value="Peroxiredoxin_AhpC-typ"/>
</dbReference>
<sequence>MLKVGQQAPDFTAESTQGIIKLGDFLGERPIVLIFYPKNETPVCTKQLCAVRDSKAQYEKHDTLVLGVNPGSVEDHQQFVQKNRYDFPLISDTEEKIRQQYDVAKPFLGILGMQERIVFVIGKSGKIIYARKGNRPTLEILEAIGQETSAALL</sequence>
<evidence type="ECO:0000256" key="7">
    <source>
        <dbReference type="ARBA" id="ARBA00023157"/>
    </source>
</evidence>
<dbReference type="PIRSF" id="PIRSF000239">
    <property type="entry name" value="AHPC"/>
    <property type="match status" value="1"/>
</dbReference>
<organism evidence="14 15">
    <name type="scientific">Paenibacillus eucommiae</name>
    <dbReference type="NCBI Taxonomy" id="1355755"/>
    <lineage>
        <taxon>Bacteria</taxon>
        <taxon>Bacillati</taxon>
        <taxon>Bacillota</taxon>
        <taxon>Bacilli</taxon>
        <taxon>Bacillales</taxon>
        <taxon>Paenibacillaceae</taxon>
        <taxon>Paenibacillus</taxon>
    </lineage>
</organism>
<evidence type="ECO:0000256" key="8">
    <source>
        <dbReference type="ARBA" id="ARBA00023284"/>
    </source>
</evidence>
<evidence type="ECO:0000256" key="9">
    <source>
        <dbReference type="ARBA" id="ARBA00032824"/>
    </source>
</evidence>
<evidence type="ECO:0000313" key="14">
    <source>
        <dbReference type="EMBL" id="MBP1997069.1"/>
    </source>
</evidence>
<gene>
    <name evidence="14" type="ORF">J2Z66_008747</name>
</gene>
<keyword evidence="5" id="KW-0049">Antioxidant</keyword>
<dbReference type="CDD" id="cd03017">
    <property type="entry name" value="PRX_BCP"/>
    <property type="match status" value="1"/>
</dbReference>
<evidence type="ECO:0000256" key="12">
    <source>
        <dbReference type="ARBA" id="ARBA00049091"/>
    </source>
</evidence>
<evidence type="ECO:0000256" key="2">
    <source>
        <dbReference type="ARBA" id="ARBA00011245"/>
    </source>
</evidence>